<accession>A0A284QPF5</accession>
<evidence type="ECO:0000256" key="1">
    <source>
        <dbReference type="SAM" id="Phobius"/>
    </source>
</evidence>
<keyword evidence="3" id="KW-1185">Reference proteome</keyword>
<reference evidence="3" key="1">
    <citation type="journal article" date="2017" name="Nat. Ecol. Evol.">
        <title>Genome expansion and lineage-specific genetic innovations in the forest pathogenic fungi Armillaria.</title>
        <authorList>
            <person name="Sipos G."/>
            <person name="Prasanna A.N."/>
            <person name="Walter M.C."/>
            <person name="O'Connor E."/>
            <person name="Balint B."/>
            <person name="Krizsan K."/>
            <person name="Kiss B."/>
            <person name="Hess J."/>
            <person name="Varga T."/>
            <person name="Slot J."/>
            <person name="Riley R."/>
            <person name="Boka B."/>
            <person name="Rigling D."/>
            <person name="Barry K."/>
            <person name="Lee J."/>
            <person name="Mihaltcheva S."/>
            <person name="LaButti K."/>
            <person name="Lipzen A."/>
            <person name="Waldron R."/>
            <person name="Moloney N.M."/>
            <person name="Sperisen C."/>
            <person name="Kredics L."/>
            <person name="Vagvoelgyi C."/>
            <person name="Patrignani A."/>
            <person name="Fitzpatrick D."/>
            <person name="Nagy I."/>
            <person name="Doyle S."/>
            <person name="Anderson J.B."/>
            <person name="Grigoriev I.V."/>
            <person name="Gueldener U."/>
            <person name="Muensterkoetter M."/>
            <person name="Nagy L.G."/>
        </authorList>
    </citation>
    <scope>NUCLEOTIDE SEQUENCE [LARGE SCALE GENOMIC DNA]</scope>
    <source>
        <strain evidence="3">C18/9</strain>
    </source>
</reference>
<feature type="transmembrane region" description="Helical" evidence="1">
    <location>
        <begin position="194"/>
        <end position="216"/>
    </location>
</feature>
<keyword evidence="1" id="KW-1133">Transmembrane helix</keyword>
<dbReference type="AlphaFoldDB" id="A0A284QPF5"/>
<protein>
    <submittedName>
        <fullName evidence="2">Uncharacterized protein</fullName>
    </submittedName>
</protein>
<feature type="transmembrane region" description="Helical" evidence="1">
    <location>
        <begin position="30"/>
        <end position="51"/>
    </location>
</feature>
<dbReference type="EMBL" id="FUEG01000001">
    <property type="protein sequence ID" value="SJK98346.1"/>
    <property type="molecule type" value="Genomic_DNA"/>
</dbReference>
<dbReference type="Proteomes" id="UP000219338">
    <property type="component" value="Unassembled WGS sequence"/>
</dbReference>
<feature type="transmembrane region" description="Helical" evidence="1">
    <location>
        <begin position="63"/>
        <end position="85"/>
    </location>
</feature>
<name>A0A284QPF5_ARMOS</name>
<gene>
    <name evidence="2" type="ORF">ARMOST_01611</name>
</gene>
<feature type="transmembrane region" description="Helical" evidence="1">
    <location>
        <begin position="236"/>
        <end position="258"/>
    </location>
</feature>
<feature type="transmembrane region" description="Helical" evidence="1">
    <location>
        <begin position="161"/>
        <end position="182"/>
    </location>
</feature>
<evidence type="ECO:0000313" key="3">
    <source>
        <dbReference type="Proteomes" id="UP000219338"/>
    </source>
</evidence>
<dbReference type="OrthoDB" id="10351337at2759"/>
<keyword evidence="1" id="KW-0812">Transmembrane</keyword>
<organism evidence="2 3">
    <name type="scientific">Armillaria ostoyae</name>
    <name type="common">Armillaria root rot fungus</name>
    <dbReference type="NCBI Taxonomy" id="47428"/>
    <lineage>
        <taxon>Eukaryota</taxon>
        <taxon>Fungi</taxon>
        <taxon>Dikarya</taxon>
        <taxon>Basidiomycota</taxon>
        <taxon>Agaricomycotina</taxon>
        <taxon>Agaricomycetes</taxon>
        <taxon>Agaricomycetidae</taxon>
        <taxon>Agaricales</taxon>
        <taxon>Marasmiineae</taxon>
        <taxon>Physalacriaceae</taxon>
        <taxon>Armillaria</taxon>
    </lineage>
</organism>
<proteinExistence type="predicted"/>
<keyword evidence="1" id="KW-0472">Membrane</keyword>
<sequence length="349" mass="39418">MTTQTDIPSYVTDDYKASLLQYLDADLNSMIIYALLHGIYTGIFAVTMWNIFNNKSRPIRRAIVVVITLLYALITISVVADWSYYNSAFIDSGQNFWTVFLYFSTSRQATSWEMNIAASVSTILADSYIIWCCWTVWGRRWVVVLLPIISLISASGKVSDLIYSFHISIVLYIVSRIMQVYHQYVNGSPEIFNRLYISFILTTTIWCTLLVIYRILSVTGFRRGAEGRLRVYHRFIQVVVESSALYSISLILELALIIRASDGLYYLDTIAAIAKGVAPTLLVGRAAAGHTRPEDDCNEITVSTLHFQTPSERDTTSSQASIMESAVLENDLEAQQQQSDELVVVVERT</sequence>
<evidence type="ECO:0000313" key="2">
    <source>
        <dbReference type="EMBL" id="SJK98346.1"/>
    </source>
</evidence>